<dbReference type="InterPro" id="IPR016667">
    <property type="entry name" value="Caps_polysacc_synth_CpsB/CapC"/>
</dbReference>
<proteinExistence type="inferred from homology"/>
<dbReference type="PIRSF" id="PIRSF016557">
    <property type="entry name" value="Caps_synth_CpsB"/>
    <property type="match status" value="1"/>
</dbReference>
<keyword evidence="7" id="KW-1185">Reference proteome</keyword>
<dbReference type="Proteomes" id="UP000198565">
    <property type="component" value="Unassembled WGS sequence"/>
</dbReference>
<evidence type="ECO:0000313" key="7">
    <source>
        <dbReference type="Proteomes" id="UP000198565"/>
    </source>
</evidence>
<reference evidence="7" key="1">
    <citation type="submission" date="2016-10" db="EMBL/GenBank/DDBJ databases">
        <authorList>
            <person name="Varghese N."/>
            <person name="Submissions S."/>
        </authorList>
    </citation>
    <scope>NUCLEOTIDE SEQUENCE [LARGE SCALE GENOMIC DNA]</scope>
    <source>
        <strain evidence="7">CGMCC 1.4250</strain>
    </source>
</reference>
<dbReference type="RefSeq" id="WP_091485010.1">
    <property type="nucleotide sequence ID" value="NZ_FOTR01000011.1"/>
</dbReference>
<dbReference type="PANTHER" id="PTHR39181:SF1">
    <property type="entry name" value="TYROSINE-PROTEIN PHOSPHATASE YWQE"/>
    <property type="match status" value="1"/>
</dbReference>
<dbReference type="GO" id="GO:0030145">
    <property type="term" value="F:manganese ion binding"/>
    <property type="evidence" value="ECO:0007669"/>
    <property type="project" value="UniProtKB-UniRule"/>
</dbReference>
<organism evidence="6 7">
    <name type="scientific">Gracilibacillus orientalis</name>
    <dbReference type="NCBI Taxonomy" id="334253"/>
    <lineage>
        <taxon>Bacteria</taxon>
        <taxon>Bacillati</taxon>
        <taxon>Bacillota</taxon>
        <taxon>Bacilli</taxon>
        <taxon>Bacillales</taxon>
        <taxon>Bacillaceae</taxon>
        <taxon>Gracilibacillus</taxon>
    </lineage>
</organism>
<evidence type="ECO:0000256" key="2">
    <source>
        <dbReference type="ARBA" id="ARBA00022801"/>
    </source>
</evidence>
<dbReference type="OrthoDB" id="9788539at2"/>
<protein>
    <recommendedName>
        <fullName evidence="5">Tyrosine-protein phosphatase</fullName>
        <ecNumber evidence="5">3.1.3.48</ecNumber>
    </recommendedName>
</protein>
<dbReference type="EMBL" id="FOTR01000011">
    <property type="protein sequence ID" value="SFM26073.1"/>
    <property type="molecule type" value="Genomic_DNA"/>
</dbReference>
<comment type="similarity">
    <text evidence="1 5">Belongs to the metallo-dependent hydrolases superfamily. CpsB/CapC family.</text>
</comment>
<evidence type="ECO:0000313" key="6">
    <source>
        <dbReference type="EMBL" id="SFM26073.1"/>
    </source>
</evidence>
<gene>
    <name evidence="6" type="ORF">SAMN04487943_11121</name>
</gene>
<evidence type="ECO:0000256" key="1">
    <source>
        <dbReference type="ARBA" id="ARBA00005750"/>
    </source>
</evidence>
<comment type="catalytic activity">
    <reaction evidence="4 5">
        <text>O-phospho-L-tyrosyl-[protein] + H2O = L-tyrosyl-[protein] + phosphate</text>
        <dbReference type="Rhea" id="RHEA:10684"/>
        <dbReference type="Rhea" id="RHEA-COMP:10136"/>
        <dbReference type="Rhea" id="RHEA-COMP:20101"/>
        <dbReference type="ChEBI" id="CHEBI:15377"/>
        <dbReference type="ChEBI" id="CHEBI:43474"/>
        <dbReference type="ChEBI" id="CHEBI:46858"/>
        <dbReference type="ChEBI" id="CHEBI:61978"/>
        <dbReference type="EC" id="3.1.3.48"/>
    </reaction>
</comment>
<evidence type="ECO:0000256" key="5">
    <source>
        <dbReference type="PIRNR" id="PIRNR016557"/>
    </source>
</evidence>
<keyword evidence="3 5" id="KW-0904">Protein phosphatase</keyword>
<evidence type="ECO:0000256" key="3">
    <source>
        <dbReference type="ARBA" id="ARBA00022912"/>
    </source>
</evidence>
<dbReference type="STRING" id="334253.SAMN04487943_11121"/>
<name>A0A1I4PFA4_9BACI</name>
<dbReference type="GO" id="GO:0004725">
    <property type="term" value="F:protein tyrosine phosphatase activity"/>
    <property type="evidence" value="ECO:0007669"/>
    <property type="project" value="UniProtKB-UniRule"/>
</dbReference>
<dbReference type="Gene3D" id="3.20.20.140">
    <property type="entry name" value="Metal-dependent hydrolases"/>
    <property type="match status" value="1"/>
</dbReference>
<dbReference type="PANTHER" id="PTHR39181">
    <property type="entry name" value="TYROSINE-PROTEIN PHOSPHATASE YWQE"/>
    <property type="match status" value="1"/>
</dbReference>
<dbReference type="EC" id="3.1.3.48" evidence="5"/>
<dbReference type="AlphaFoldDB" id="A0A1I4PFA4"/>
<sequence>MLDINPYILPINKESVANISSSIAIVKEAEKAGVRKIIAAPRYIQEKQEVNKDTIISLVEKINQQLVEENINVEIIPGQTIRIYGNLEDDIENGSLITYGTEPKYVFIELMYDYIPEYTKQLCYELQLKGYKPVLVNPEKNLQIQEDDDNLYSMVKNGALVQVSAKSIAGKNGKKLQKLTQQFVKSNLVHFVGSDTSEAKEYYLEPAWKMIKRNTSFNQWYVLRENMSLLLDNKMVQGEEPARIKKKKLFGLI</sequence>
<dbReference type="Pfam" id="PF19567">
    <property type="entry name" value="CpsB_CapC"/>
    <property type="match status" value="1"/>
</dbReference>
<evidence type="ECO:0000256" key="4">
    <source>
        <dbReference type="ARBA" id="ARBA00051722"/>
    </source>
</evidence>
<keyword evidence="2 5" id="KW-0378">Hydrolase</keyword>
<accession>A0A1I4PFA4</accession>